<dbReference type="KEGG" id="loa:LOAG_16176"/>
<dbReference type="InParanoid" id="A0A1S0TEH2"/>
<dbReference type="RefSeq" id="XP_003151712.1">
    <property type="nucleotide sequence ID" value="XM_003151664.1"/>
</dbReference>
<organism evidence="1">
    <name type="scientific">Loa loa</name>
    <name type="common">Eye worm</name>
    <name type="synonym">Filaria loa</name>
    <dbReference type="NCBI Taxonomy" id="7209"/>
    <lineage>
        <taxon>Eukaryota</taxon>
        <taxon>Metazoa</taxon>
        <taxon>Ecdysozoa</taxon>
        <taxon>Nematoda</taxon>
        <taxon>Chromadorea</taxon>
        <taxon>Rhabditida</taxon>
        <taxon>Spirurina</taxon>
        <taxon>Spiruromorpha</taxon>
        <taxon>Filarioidea</taxon>
        <taxon>Onchocercidae</taxon>
        <taxon>Loa</taxon>
    </lineage>
</organism>
<reference evidence="1" key="1">
    <citation type="submission" date="2012-04" db="EMBL/GenBank/DDBJ databases">
        <title>The Genome Sequence of Loa loa.</title>
        <authorList>
            <consortium name="The Broad Institute Genome Sequencing Platform"/>
            <consortium name="Broad Institute Genome Sequencing Center for Infectious Disease"/>
            <person name="Nutman T.B."/>
            <person name="Fink D.L."/>
            <person name="Russ C."/>
            <person name="Young S."/>
            <person name="Zeng Q."/>
            <person name="Gargeya S."/>
            <person name="Alvarado L."/>
            <person name="Berlin A."/>
            <person name="Chapman S.B."/>
            <person name="Chen Z."/>
            <person name="Freedman E."/>
            <person name="Gellesch M."/>
            <person name="Goldberg J."/>
            <person name="Griggs A."/>
            <person name="Gujja S."/>
            <person name="Heilman E.R."/>
            <person name="Heiman D."/>
            <person name="Howarth C."/>
            <person name="Mehta T."/>
            <person name="Neiman D."/>
            <person name="Pearson M."/>
            <person name="Roberts A."/>
            <person name="Saif S."/>
            <person name="Shea T."/>
            <person name="Shenoy N."/>
            <person name="Sisk P."/>
            <person name="Stolte C."/>
            <person name="Sykes S."/>
            <person name="White J."/>
            <person name="Yandava C."/>
            <person name="Haas B."/>
            <person name="Henn M.R."/>
            <person name="Nusbaum C."/>
            <person name="Birren B."/>
        </authorList>
    </citation>
    <scope>NUCLEOTIDE SEQUENCE [LARGE SCALE GENOMIC DNA]</scope>
</reference>
<dbReference type="CTD" id="9953673"/>
<protein>
    <submittedName>
        <fullName evidence="1">Uncharacterized protein</fullName>
    </submittedName>
</protein>
<dbReference type="GeneID" id="9953673"/>
<sequence>MRREEKRGRASSLLCCKNEQLQFIKFIHPSIHLSVYPSIQLPLTTTI</sequence>
<accession>A0A1S0TEH2</accession>
<dbReference type="EMBL" id="JH716590">
    <property type="protein sequence ID" value="EFO12357.1"/>
    <property type="molecule type" value="Genomic_DNA"/>
</dbReference>
<dbReference type="AlphaFoldDB" id="A0A1S0TEH2"/>
<gene>
    <name evidence="1" type="ORF">LOAG_16176</name>
</gene>
<name>A0A1S0TEH2_LOALO</name>
<evidence type="ECO:0000313" key="1">
    <source>
        <dbReference type="EMBL" id="EFO12357.1"/>
    </source>
</evidence>
<proteinExistence type="predicted"/>